<dbReference type="InParanoid" id="A0A5E4GK19"/>
<evidence type="ECO:0000256" key="1">
    <source>
        <dbReference type="SAM" id="MobiDB-lite"/>
    </source>
</evidence>
<protein>
    <submittedName>
        <fullName evidence="3">Uncharacterized protein</fullName>
    </submittedName>
</protein>
<dbReference type="Gramene" id="VVA39912">
    <property type="protein sequence ID" value="VVA39912"/>
    <property type="gene ID" value="Prudul26B017854"/>
</dbReference>
<organism evidence="3 4">
    <name type="scientific">Prunus dulcis</name>
    <name type="common">Almond</name>
    <name type="synonym">Amygdalus dulcis</name>
    <dbReference type="NCBI Taxonomy" id="3755"/>
    <lineage>
        <taxon>Eukaryota</taxon>
        <taxon>Viridiplantae</taxon>
        <taxon>Streptophyta</taxon>
        <taxon>Embryophyta</taxon>
        <taxon>Tracheophyta</taxon>
        <taxon>Spermatophyta</taxon>
        <taxon>Magnoliopsida</taxon>
        <taxon>eudicotyledons</taxon>
        <taxon>Gunneridae</taxon>
        <taxon>Pentapetalae</taxon>
        <taxon>rosids</taxon>
        <taxon>fabids</taxon>
        <taxon>Rosales</taxon>
        <taxon>Rosaceae</taxon>
        <taxon>Amygdaloideae</taxon>
        <taxon>Amygdaleae</taxon>
        <taxon>Prunus</taxon>
    </lineage>
</organism>
<feature type="chain" id="PRO_5023101429" evidence="2">
    <location>
        <begin position="26"/>
        <end position="82"/>
    </location>
</feature>
<gene>
    <name evidence="3" type="ORF">ALMOND_2B017854</name>
</gene>
<proteinExistence type="predicted"/>
<dbReference type="Proteomes" id="UP000327085">
    <property type="component" value="Unassembled WGS sequence"/>
</dbReference>
<name>A0A5E4GK19_PRUDU</name>
<sequence length="82" mass="8737">MAKLLSIAVSALFIILLLELEIVLAHSSTGPHRPILPIKEIKEVKNALSGGPRRPQRRGADGDHPRDPPPTPSGHLGGQSLP</sequence>
<feature type="compositionally biased region" description="Basic and acidic residues" evidence="1">
    <location>
        <begin position="58"/>
        <end position="67"/>
    </location>
</feature>
<dbReference type="AlphaFoldDB" id="A0A5E4GK19"/>
<accession>A0A5E4GK19</accession>
<evidence type="ECO:0000313" key="4">
    <source>
        <dbReference type="Proteomes" id="UP000327085"/>
    </source>
</evidence>
<keyword evidence="2" id="KW-0732">Signal</keyword>
<feature type="region of interest" description="Disordered" evidence="1">
    <location>
        <begin position="45"/>
        <end position="82"/>
    </location>
</feature>
<evidence type="ECO:0000313" key="3">
    <source>
        <dbReference type="EMBL" id="VVA39912.1"/>
    </source>
</evidence>
<feature type="signal peptide" evidence="2">
    <location>
        <begin position="1"/>
        <end position="25"/>
    </location>
</feature>
<reference evidence="4" key="1">
    <citation type="journal article" date="2020" name="Plant J.">
        <title>Transposons played a major role in the diversification between the closely related almond and peach genomes: results from the almond genome sequence.</title>
        <authorList>
            <person name="Alioto T."/>
            <person name="Alexiou K.G."/>
            <person name="Bardil A."/>
            <person name="Barteri F."/>
            <person name="Castanera R."/>
            <person name="Cruz F."/>
            <person name="Dhingra A."/>
            <person name="Duval H."/>
            <person name="Fernandez I Marti A."/>
            <person name="Frias L."/>
            <person name="Galan B."/>
            <person name="Garcia J.L."/>
            <person name="Howad W."/>
            <person name="Gomez-Garrido J."/>
            <person name="Gut M."/>
            <person name="Julca I."/>
            <person name="Morata J."/>
            <person name="Puigdomenech P."/>
            <person name="Ribeca P."/>
            <person name="Rubio Cabetas M.J."/>
            <person name="Vlasova A."/>
            <person name="Wirthensohn M."/>
            <person name="Garcia-Mas J."/>
            <person name="Gabaldon T."/>
            <person name="Casacuberta J.M."/>
            <person name="Arus P."/>
        </authorList>
    </citation>
    <scope>NUCLEOTIDE SEQUENCE [LARGE SCALE GENOMIC DNA]</scope>
    <source>
        <strain evidence="4">cv. Texas</strain>
    </source>
</reference>
<evidence type="ECO:0000256" key="2">
    <source>
        <dbReference type="SAM" id="SignalP"/>
    </source>
</evidence>
<dbReference type="EMBL" id="CABIKO010000870">
    <property type="protein sequence ID" value="VVA39912.1"/>
    <property type="molecule type" value="Genomic_DNA"/>
</dbReference>